<proteinExistence type="inferred from homology"/>
<comment type="similarity">
    <text evidence="1">Belongs to the FGGY kinase family.</text>
</comment>
<evidence type="ECO:0000256" key="2">
    <source>
        <dbReference type="ARBA" id="ARBA00022679"/>
    </source>
</evidence>
<dbReference type="GO" id="GO:0004856">
    <property type="term" value="F:D-xylulokinase activity"/>
    <property type="evidence" value="ECO:0007669"/>
    <property type="project" value="UniProtKB-EC"/>
</dbReference>
<dbReference type="SUPFAM" id="SSF53067">
    <property type="entry name" value="Actin-like ATPase domain"/>
    <property type="match status" value="2"/>
</dbReference>
<protein>
    <submittedName>
        <fullName evidence="4">Xylulokinase</fullName>
        <ecNumber evidence="4">2.7.1.17</ecNumber>
    </submittedName>
</protein>
<dbReference type="Proteomes" id="UP000518887">
    <property type="component" value="Unassembled WGS sequence"/>
</dbReference>
<dbReference type="AlphaFoldDB" id="A0A7W8G9K8"/>
<evidence type="ECO:0000313" key="5">
    <source>
        <dbReference type="Proteomes" id="UP000518887"/>
    </source>
</evidence>
<reference evidence="4 5" key="1">
    <citation type="submission" date="2020-08" db="EMBL/GenBank/DDBJ databases">
        <title>Genomic Encyclopedia of Type Strains, Phase IV (KMG-IV): sequencing the most valuable type-strain genomes for metagenomic binning, comparative biology and taxonomic classification.</title>
        <authorList>
            <person name="Goeker M."/>
        </authorList>
    </citation>
    <scope>NUCLEOTIDE SEQUENCE [LARGE SCALE GENOMIC DNA]</scope>
    <source>
        <strain evidence="4 5">DSM 103462</strain>
    </source>
</reference>
<dbReference type="InterPro" id="IPR043129">
    <property type="entry name" value="ATPase_NBD"/>
</dbReference>
<evidence type="ECO:0000256" key="1">
    <source>
        <dbReference type="ARBA" id="ARBA00009156"/>
    </source>
</evidence>
<sequence length="352" mass="37859">MTDTILCIDIGTSSLKAALLPDNLRSAGKFFVSRQAFPESAFAGSNSASFYLPALKNALSELRGKNPDCAIEAICVSGNGPTVISDDGRTFLYSEPYESSLNTKSLFIPRFQGFRERFPESWQKTEHLFGSPEYLLYKLTGQALSILPEERFLTAYWTESELLSCGFSQSEIKKIPPFVNSGAFAGKVSGEAALETGLLEGTFVFAGAPDFVVALIGTGTVLPGKLCDRAGTSEGLNLCTSKPVSAPDLRTMPSVVSGMWNLSYLGNDLARGINLLREAALSNGEYFPDFMTITGGQALNDELVRQKEEASGLKILKMPIADAELIGDLILARVALGDYDDILEAVFAILGA</sequence>
<dbReference type="InterPro" id="IPR050406">
    <property type="entry name" value="FGGY_Carb_Kinase"/>
</dbReference>
<dbReference type="EC" id="2.7.1.17" evidence="4"/>
<accession>A0A7W8G9K8</accession>
<dbReference type="PANTHER" id="PTHR43095">
    <property type="entry name" value="SUGAR KINASE"/>
    <property type="match status" value="1"/>
</dbReference>
<dbReference type="Gene3D" id="3.30.420.40">
    <property type="match status" value="3"/>
</dbReference>
<evidence type="ECO:0000313" key="4">
    <source>
        <dbReference type="EMBL" id="MBB5226332.1"/>
    </source>
</evidence>
<keyword evidence="5" id="KW-1185">Reference proteome</keyword>
<organism evidence="4 5">
    <name type="scientific">Treponema ruminis</name>
    <dbReference type="NCBI Taxonomy" id="744515"/>
    <lineage>
        <taxon>Bacteria</taxon>
        <taxon>Pseudomonadati</taxon>
        <taxon>Spirochaetota</taxon>
        <taxon>Spirochaetia</taxon>
        <taxon>Spirochaetales</taxon>
        <taxon>Treponemataceae</taxon>
        <taxon>Treponema</taxon>
    </lineage>
</organism>
<keyword evidence="2 4" id="KW-0808">Transferase</keyword>
<dbReference type="PANTHER" id="PTHR43095:SF5">
    <property type="entry name" value="XYLULOSE KINASE"/>
    <property type="match status" value="1"/>
</dbReference>
<dbReference type="EMBL" id="JACHFQ010000005">
    <property type="protein sequence ID" value="MBB5226332.1"/>
    <property type="molecule type" value="Genomic_DNA"/>
</dbReference>
<comment type="caution">
    <text evidence="4">The sequence shown here is derived from an EMBL/GenBank/DDBJ whole genome shotgun (WGS) entry which is preliminary data.</text>
</comment>
<evidence type="ECO:0000256" key="3">
    <source>
        <dbReference type="ARBA" id="ARBA00022777"/>
    </source>
</evidence>
<keyword evidence="3 4" id="KW-0418">Kinase</keyword>
<name>A0A7W8G9K8_9SPIR</name>
<gene>
    <name evidence="4" type="ORF">HNP76_001705</name>
</gene>
<dbReference type="RefSeq" id="WP_184659490.1">
    <property type="nucleotide sequence ID" value="NZ_CP031518.1"/>
</dbReference>